<dbReference type="SUPFAM" id="SSF54523">
    <property type="entry name" value="Pili subunits"/>
    <property type="match status" value="1"/>
</dbReference>
<gene>
    <name evidence="4" type="ORF">Poly59_29570</name>
</gene>
<dbReference type="Pfam" id="PF07596">
    <property type="entry name" value="SBP_bac_10"/>
    <property type="match status" value="1"/>
</dbReference>
<dbReference type="NCBIfam" id="TIGR02532">
    <property type="entry name" value="IV_pilin_GFxxxE"/>
    <property type="match status" value="1"/>
</dbReference>
<evidence type="ECO:0000313" key="4">
    <source>
        <dbReference type="EMBL" id="TWU51365.1"/>
    </source>
</evidence>
<dbReference type="PANTHER" id="PTHR30093">
    <property type="entry name" value="GENERAL SECRETION PATHWAY PROTEIN G"/>
    <property type="match status" value="1"/>
</dbReference>
<dbReference type="Pfam" id="PF07963">
    <property type="entry name" value="N_methyl"/>
    <property type="match status" value="1"/>
</dbReference>
<evidence type="ECO:0000313" key="5">
    <source>
        <dbReference type="Proteomes" id="UP000317977"/>
    </source>
</evidence>
<dbReference type="AlphaFoldDB" id="A0A5C6ERW1"/>
<reference evidence="4 5" key="1">
    <citation type="submission" date="2019-02" db="EMBL/GenBank/DDBJ databases">
        <title>Deep-cultivation of Planctomycetes and their phenomic and genomic characterization uncovers novel biology.</title>
        <authorList>
            <person name="Wiegand S."/>
            <person name="Jogler M."/>
            <person name="Boedeker C."/>
            <person name="Pinto D."/>
            <person name="Vollmers J."/>
            <person name="Rivas-Marin E."/>
            <person name="Kohn T."/>
            <person name="Peeters S.H."/>
            <person name="Heuer A."/>
            <person name="Rast P."/>
            <person name="Oberbeckmann S."/>
            <person name="Bunk B."/>
            <person name="Jeske O."/>
            <person name="Meyerdierks A."/>
            <person name="Storesund J.E."/>
            <person name="Kallscheuer N."/>
            <person name="Luecker S."/>
            <person name="Lage O.M."/>
            <person name="Pohl T."/>
            <person name="Merkel B.J."/>
            <person name="Hornburger P."/>
            <person name="Mueller R.-W."/>
            <person name="Bruemmer F."/>
            <person name="Labrenz M."/>
            <person name="Spormann A.M."/>
            <person name="Op Den Camp H."/>
            <person name="Overmann J."/>
            <person name="Amann R."/>
            <person name="Jetten M.S.M."/>
            <person name="Mascher T."/>
            <person name="Medema M.H."/>
            <person name="Devos D.P."/>
            <person name="Kaster A.-K."/>
            <person name="Ovreas L."/>
            <person name="Rohde M."/>
            <person name="Galperin M.Y."/>
            <person name="Jogler C."/>
        </authorList>
    </citation>
    <scope>NUCLEOTIDE SEQUENCE [LARGE SCALE GENOMIC DNA]</scope>
    <source>
        <strain evidence="4 5">Poly59</strain>
    </source>
</reference>
<feature type="region of interest" description="Disordered" evidence="1">
    <location>
        <begin position="134"/>
        <end position="164"/>
    </location>
</feature>
<organism evidence="4 5">
    <name type="scientific">Rubripirellula reticaptiva</name>
    <dbReference type="NCBI Taxonomy" id="2528013"/>
    <lineage>
        <taxon>Bacteria</taxon>
        <taxon>Pseudomonadati</taxon>
        <taxon>Planctomycetota</taxon>
        <taxon>Planctomycetia</taxon>
        <taxon>Pirellulales</taxon>
        <taxon>Pirellulaceae</taxon>
        <taxon>Rubripirellula</taxon>
    </lineage>
</organism>
<dbReference type="InterPro" id="IPR012902">
    <property type="entry name" value="N_methyl_site"/>
</dbReference>
<proteinExistence type="predicted"/>
<evidence type="ECO:0000256" key="1">
    <source>
        <dbReference type="SAM" id="MobiDB-lite"/>
    </source>
</evidence>
<dbReference type="InterPro" id="IPR011453">
    <property type="entry name" value="DUF1559"/>
</dbReference>
<comment type="caution">
    <text evidence="4">The sequence shown here is derived from an EMBL/GenBank/DDBJ whole genome shotgun (WGS) entry which is preliminary data.</text>
</comment>
<dbReference type="PANTHER" id="PTHR30093:SF2">
    <property type="entry name" value="TYPE II SECRETION SYSTEM PROTEIN H"/>
    <property type="match status" value="1"/>
</dbReference>
<dbReference type="Gene3D" id="3.30.700.10">
    <property type="entry name" value="Glycoprotein, Type 4 Pilin"/>
    <property type="match status" value="1"/>
</dbReference>
<feature type="domain" description="DUF1559" evidence="3">
    <location>
        <begin position="32"/>
        <end position="284"/>
    </location>
</feature>
<sequence>MIDRRGLTVLELLVTMVIIAILVALVLPAIGSAREAGRRIVCVDHLREVGLALHNHHNARESLPVGWTYDLDHQSAYGWAIQTLPFLSQPGLFDSIDSKLPIANPAHTVARQTAIQVLLCPSDITEPSFTLYKASEADDDDDDASQSNRSTRTSEHPNASPPLVELPTANYVGVFGTLDPDEEDSVLAGDGAFVAERRVRFRDFQRGLSNTLMIGERTMAFIPSTWLGVDITGEDATGRLVGSALEGINHPFADECEFSSRHPGGANFLWGDGHVSFIAEQIDLSEYHALARLLRQ</sequence>
<dbReference type="EMBL" id="SJPX01000003">
    <property type="protein sequence ID" value="TWU51365.1"/>
    <property type="molecule type" value="Genomic_DNA"/>
</dbReference>
<dbReference type="InterPro" id="IPR027558">
    <property type="entry name" value="Pre_pil_HX9DG_C"/>
</dbReference>
<protein>
    <recommendedName>
        <fullName evidence="3">DUF1559 domain-containing protein</fullName>
    </recommendedName>
</protein>
<evidence type="ECO:0000259" key="3">
    <source>
        <dbReference type="Pfam" id="PF07596"/>
    </source>
</evidence>
<dbReference type="InterPro" id="IPR045584">
    <property type="entry name" value="Pilin-like"/>
</dbReference>
<keyword evidence="2" id="KW-0472">Membrane</keyword>
<accession>A0A5C6ERW1</accession>
<name>A0A5C6ERW1_9BACT</name>
<keyword evidence="5" id="KW-1185">Reference proteome</keyword>
<dbReference type="RefSeq" id="WP_246151647.1">
    <property type="nucleotide sequence ID" value="NZ_SJPX01000003.1"/>
</dbReference>
<dbReference type="Proteomes" id="UP000317977">
    <property type="component" value="Unassembled WGS sequence"/>
</dbReference>
<keyword evidence="2" id="KW-0812">Transmembrane</keyword>
<dbReference type="NCBIfam" id="TIGR04294">
    <property type="entry name" value="pre_pil_HX9DG"/>
    <property type="match status" value="1"/>
</dbReference>
<feature type="transmembrane region" description="Helical" evidence="2">
    <location>
        <begin position="12"/>
        <end position="30"/>
    </location>
</feature>
<evidence type="ECO:0000256" key="2">
    <source>
        <dbReference type="SAM" id="Phobius"/>
    </source>
</evidence>
<keyword evidence="2" id="KW-1133">Transmembrane helix</keyword>